<dbReference type="InterPro" id="IPR012885">
    <property type="entry name" value="F-box_Sdz-33"/>
</dbReference>
<evidence type="ECO:0000259" key="1">
    <source>
        <dbReference type="Pfam" id="PF00646"/>
    </source>
</evidence>
<organism evidence="3 4">
    <name type="scientific">Caenorhabditis nigoni</name>
    <dbReference type="NCBI Taxonomy" id="1611254"/>
    <lineage>
        <taxon>Eukaryota</taxon>
        <taxon>Metazoa</taxon>
        <taxon>Ecdysozoa</taxon>
        <taxon>Nematoda</taxon>
        <taxon>Chromadorea</taxon>
        <taxon>Rhabditida</taxon>
        <taxon>Rhabditina</taxon>
        <taxon>Rhabditomorpha</taxon>
        <taxon>Rhabditoidea</taxon>
        <taxon>Rhabditidae</taxon>
        <taxon>Peloderinae</taxon>
        <taxon>Caenorhabditis</taxon>
    </lineage>
</organism>
<accession>A0A2G5TSP5</accession>
<keyword evidence="4" id="KW-1185">Reference proteome</keyword>
<evidence type="ECO:0000259" key="2">
    <source>
        <dbReference type="Pfam" id="PF07735"/>
    </source>
</evidence>
<feature type="domain" description="F-box" evidence="1">
    <location>
        <begin position="1"/>
        <end position="27"/>
    </location>
</feature>
<evidence type="ECO:0000313" key="3">
    <source>
        <dbReference type="EMBL" id="PIC30330.1"/>
    </source>
</evidence>
<protein>
    <recommendedName>
        <fullName evidence="5">F-box associated domain-containing protein</fullName>
    </recommendedName>
</protein>
<comment type="caution">
    <text evidence="3">The sequence shown here is derived from an EMBL/GenBank/DDBJ whole genome shotgun (WGS) entry which is preliminary data.</text>
</comment>
<dbReference type="AlphaFoldDB" id="A0A2G5TSP5"/>
<dbReference type="InterPro" id="IPR053222">
    <property type="entry name" value="Zygotic_Embryogenesis-Asso"/>
</dbReference>
<dbReference type="Pfam" id="PF07735">
    <property type="entry name" value="FBA_2"/>
    <property type="match status" value="1"/>
</dbReference>
<dbReference type="PANTHER" id="PTHR22899">
    <property type="entry name" value="CYCLIN-RELATED F-BOX FAMILY"/>
    <property type="match status" value="1"/>
</dbReference>
<dbReference type="EMBL" id="PDUG01000005">
    <property type="protein sequence ID" value="PIC30330.1"/>
    <property type="molecule type" value="Genomic_DNA"/>
</dbReference>
<reference evidence="4" key="1">
    <citation type="submission" date="2017-10" db="EMBL/GenBank/DDBJ databases">
        <title>Rapid genome shrinkage in a self-fertile nematode reveals novel sperm competition proteins.</title>
        <authorList>
            <person name="Yin D."/>
            <person name="Schwarz E.M."/>
            <person name="Thomas C.G."/>
            <person name="Felde R.L."/>
            <person name="Korf I.F."/>
            <person name="Cutter A.D."/>
            <person name="Schartner C.M."/>
            <person name="Ralston E.J."/>
            <person name="Meyer B.J."/>
            <person name="Haag E.S."/>
        </authorList>
    </citation>
    <scope>NUCLEOTIDE SEQUENCE [LARGE SCALE GENOMIC DNA]</scope>
    <source>
        <strain evidence="4">JU1422</strain>
    </source>
</reference>
<sequence length="281" mass="32701">MDLSDLIALSLCSKRTKNLAKTSNLKIESITAEIEQNVISLEMFVLGKLEKEIKFVVHKGPSMELHRGNRIEVWRKEGFTQSDWIAHFLSLCDSRVTLLKINNVPSIAHLDTVKQLFPKCDKLQICENNSIELTRAAVSKFLSLADEVRIECNPFDDKNHISELLSLNSKVLRLYNVRNVYKLKLSDLLMANSTYLNIFIARISVKELNRFVKVWMKGNRRFYRPKRIGLFLNRFITHEEVLRGIEYEAVDGQRRKYRLRRSDGKELLVLVELLSVAFEFL</sequence>
<evidence type="ECO:0008006" key="5">
    <source>
        <dbReference type="Google" id="ProtNLM"/>
    </source>
</evidence>
<proteinExistence type="predicted"/>
<dbReference type="Proteomes" id="UP000230233">
    <property type="component" value="Chromosome V"/>
</dbReference>
<dbReference type="PANTHER" id="PTHR22899:SF0">
    <property type="entry name" value="F-BOX ASSOCIATED DOMAIN-CONTAINING PROTEIN-RELATED"/>
    <property type="match status" value="1"/>
</dbReference>
<feature type="domain" description="Sdz-33 F-box" evidence="2">
    <location>
        <begin position="161"/>
        <end position="219"/>
    </location>
</feature>
<dbReference type="InterPro" id="IPR001810">
    <property type="entry name" value="F-box_dom"/>
</dbReference>
<name>A0A2G5TSP5_9PELO</name>
<evidence type="ECO:0000313" key="4">
    <source>
        <dbReference type="Proteomes" id="UP000230233"/>
    </source>
</evidence>
<gene>
    <name evidence="3" type="primary">Cnig_chr_V.g21603</name>
    <name evidence="3" type="ORF">B9Z55_021603</name>
</gene>
<dbReference type="Pfam" id="PF00646">
    <property type="entry name" value="F-box"/>
    <property type="match status" value="1"/>
</dbReference>